<dbReference type="GO" id="GO:0008033">
    <property type="term" value="P:tRNA processing"/>
    <property type="evidence" value="ECO:0007669"/>
    <property type="project" value="UniProtKB-KW"/>
</dbReference>
<evidence type="ECO:0000259" key="7">
    <source>
        <dbReference type="SMART" id="SM01144"/>
    </source>
</evidence>
<reference evidence="8" key="1">
    <citation type="journal article" date="2024" name="Gigascience">
        <title>Chromosome-level genome of the poultry shaft louse Menopon gallinae provides insight into the host-switching and adaptive evolution of parasitic lice.</title>
        <authorList>
            <person name="Xu Y."/>
            <person name="Ma L."/>
            <person name="Liu S."/>
            <person name="Liang Y."/>
            <person name="Liu Q."/>
            <person name="He Z."/>
            <person name="Tian L."/>
            <person name="Duan Y."/>
            <person name="Cai W."/>
            <person name="Li H."/>
            <person name="Song F."/>
        </authorList>
    </citation>
    <scope>NUCLEOTIDE SEQUENCE</scope>
    <source>
        <strain evidence="8">Cailab_2023a</strain>
    </source>
</reference>
<sequence length="257" mass="29446">MSDETDIWKDLSGLPADPPQKREICTQCRRPSMVCWCSALPKDPLKPRGNVILLQHPAEERRCLKTAPMLSLALHPDHCFTFRGKKFPRKHEGLAELLQDPKAILLYPTKNALDIRLLKPNEEKHYNLVLIDGTWPQAKAIYNNSPILHTMKQVKLMVGGNSEYVIRTQPTEGCLSTLETAARALSYLENNPEFQDKLLKPLHVLCNYQLAHGAVIHQSKEYLIRHDKYPKQIGQRLCKLLRQVDNRSKADDDDDIQ</sequence>
<evidence type="ECO:0000256" key="5">
    <source>
        <dbReference type="ARBA" id="ARBA00034489"/>
    </source>
</evidence>
<keyword evidence="3" id="KW-0949">S-adenosyl-L-methionine</keyword>
<evidence type="ECO:0000256" key="1">
    <source>
        <dbReference type="ARBA" id="ARBA00012386"/>
    </source>
</evidence>
<dbReference type="PANTHER" id="PTHR21392:SF0">
    <property type="entry name" value="TRNA-URIDINE AMINOCARBOXYPROPYLTRANSFERASE 2"/>
    <property type="match status" value="1"/>
</dbReference>
<dbReference type="PANTHER" id="PTHR21392">
    <property type="entry name" value="TRNA-URIDINE AMINOCARBOXYPROPYLTRANSFERASE 2"/>
    <property type="match status" value="1"/>
</dbReference>
<evidence type="ECO:0000256" key="3">
    <source>
        <dbReference type="ARBA" id="ARBA00022691"/>
    </source>
</evidence>
<dbReference type="GO" id="GO:0016432">
    <property type="term" value="F:tRNA-uridine aminocarboxypropyltransferase activity"/>
    <property type="evidence" value="ECO:0007669"/>
    <property type="project" value="UniProtKB-EC"/>
</dbReference>
<dbReference type="InterPro" id="IPR005636">
    <property type="entry name" value="DTW"/>
</dbReference>
<dbReference type="Pfam" id="PF03942">
    <property type="entry name" value="DTW"/>
    <property type="match status" value="1"/>
</dbReference>
<feature type="domain" description="DTW" evidence="7">
    <location>
        <begin position="21"/>
        <end position="214"/>
    </location>
</feature>
<keyword evidence="2" id="KW-0808">Transferase</keyword>
<accession>A0AAW2IDS1</accession>
<dbReference type="AlphaFoldDB" id="A0AAW2IDS1"/>
<evidence type="ECO:0000313" key="8">
    <source>
        <dbReference type="EMBL" id="KAL0279941.1"/>
    </source>
</evidence>
<comment type="caution">
    <text evidence="8">The sequence shown here is derived from an EMBL/GenBank/DDBJ whole genome shotgun (WGS) entry which is preliminary data.</text>
</comment>
<dbReference type="InterPro" id="IPR039262">
    <property type="entry name" value="DTWD2/TAPT"/>
</dbReference>
<evidence type="ECO:0000256" key="6">
    <source>
        <dbReference type="ARBA" id="ARBA00048718"/>
    </source>
</evidence>
<proteinExistence type="inferred from homology"/>
<evidence type="ECO:0000256" key="4">
    <source>
        <dbReference type="ARBA" id="ARBA00022694"/>
    </source>
</evidence>
<protein>
    <recommendedName>
        <fullName evidence="1">tRNA-uridine aminocarboxypropyltransferase</fullName>
        <ecNumber evidence="1">2.5.1.25</ecNumber>
    </recommendedName>
</protein>
<comment type="catalytic activity">
    <reaction evidence="6">
        <text>a uridine in tRNA + S-adenosyl-L-methionine = a 3-[(3S)-3-amino-3-carboxypropyl]uridine in tRNA + S-methyl-5'-thioadenosine + H(+)</text>
        <dbReference type="Rhea" id="RHEA:62432"/>
        <dbReference type="Rhea" id="RHEA-COMP:13339"/>
        <dbReference type="Rhea" id="RHEA-COMP:16092"/>
        <dbReference type="ChEBI" id="CHEBI:15378"/>
        <dbReference type="ChEBI" id="CHEBI:17509"/>
        <dbReference type="ChEBI" id="CHEBI:59789"/>
        <dbReference type="ChEBI" id="CHEBI:65315"/>
        <dbReference type="ChEBI" id="CHEBI:82930"/>
        <dbReference type="EC" id="2.5.1.25"/>
    </reaction>
</comment>
<dbReference type="EC" id="2.5.1.25" evidence="1"/>
<name>A0AAW2IDS1_9NEOP</name>
<comment type="similarity">
    <text evidence="5">Belongs to the TDD superfamily. DTWD2 family.</text>
</comment>
<dbReference type="SMART" id="SM01144">
    <property type="entry name" value="DTW"/>
    <property type="match status" value="1"/>
</dbReference>
<gene>
    <name evidence="8" type="ORF">PYX00_001385</name>
</gene>
<keyword evidence="4" id="KW-0819">tRNA processing</keyword>
<evidence type="ECO:0000256" key="2">
    <source>
        <dbReference type="ARBA" id="ARBA00022679"/>
    </source>
</evidence>
<dbReference type="EMBL" id="JARGDH010000001">
    <property type="protein sequence ID" value="KAL0279941.1"/>
    <property type="molecule type" value="Genomic_DNA"/>
</dbReference>
<organism evidence="8">
    <name type="scientific">Menopon gallinae</name>
    <name type="common">poultry shaft louse</name>
    <dbReference type="NCBI Taxonomy" id="328185"/>
    <lineage>
        <taxon>Eukaryota</taxon>
        <taxon>Metazoa</taxon>
        <taxon>Ecdysozoa</taxon>
        <taxon>Arthropoda</taxon>
        <taxon>Hexapoda</taxon>
        <taxon>Insecta</taxon>
        <taxon>Pterygota</taxon>
        <taxon>Neoptera</taxon>
        <taxon>Paraneoptera</taxon>
        <taxon>Psocodea</taxon>
        <taxon>Troctomorpha</taxon>
        <taxon>Phthiraptera</taxon>
        <taxon>Amblycera</taxon>
        <taxon>Menoponidae</taxon>
        <taxon>Menopon</taxon>
    </lineage>
</organism>